<keyword evidence="3" id="KW-1185">Reference proteome</keyword>
<dbReference type="Proteomes" id="UP000828443">
    <property type="component" value="Segment"/>
</dbReference>
<accession>A0AAE8BFG6</accession>
<dbReference type="Pfam" id="PF20307">
    <property type="entry name" value="divDNAB"/>
    <property type="match status" value="1"/>
</dbReference>
<keyword evidence="2" id="KW-0378">Hydrolase</keyword>
<evidence type="ECO:0000259" key="1">
    <source>
        <dbReference type="Pfam" id="PF20307"/>
    </source>
</evidence>
<feature type="domain" description="Divergent DnaB-like ATPase" evidence="1">
    <location>
        <begin position="147"/>
        <end position="504"/>
    </location>
</feature>
<dbReference type="GO" id="GO:0004386">
    <property type="term" value="F:helicase activity"/>
    <property type="evidence" value="ECO:0007669"/>
    <property type="project" value="UniProtKB-KW"/>
</dbReference>
<reference evidence="2" key="1">
    <citation type="journal article" date="2021" name="Viruses">
        <title>Novel Viruses That Lyse Plant and Human Strains of Kosakonia cowanii.</title>
        <authorList>
            <person name="Petrzik K."/>
            <person name="Brazdova S."/>
            <person name="Krawczyk K."/>
        </authorList>
    </citation>
    <scope>NUCLEOTIDE SEQUENCE</scope>
</reference>
<name>A0AAE8BFG6_9CAUD</name>
<keyword evidence="2" id="KW-0067">ATP-binding</keyword>
<keyword evidence="2" id="KW-0547">Nucleotide-binding</keyword>
<dbReference type="EMBL" id="MZ348422">
    <property type="protein sequence ID" value="QYN79973.1"/>
    <property type="molecule type" value="Genomic_DNA"/>
</dbReference>
<dbReference type="RefSeq" id="YP_010676785.1">
    <property type="nucleotide sequence ID" value="NC_071015.1"/>
</dbReference>
<dbReference type="KEGG" id="vg:77953150"/>
<organism evidence="2 3">
    <name type="scientific">Kosakonia phage Kc263</name>
    <dbReference type="NCBI Taxonomy" id="2863194"/>
    <lineage>
        <taxon>Viruses</taxon>
        <taxon>Duplodnaviria</taxon>
        <taxon>Heunggongvirae</taxon>
        <taxon>Uroviricota</taxon>
        <taxon>Caudoviricetes</taxon>
        <taxon>Chimalliviridae</taxon>
        <taxon>Branisovskavirus</taxon>
        <taxon>Branisovskavirus Kc263</taxon>
    </lineage>
</organism>
<evidence type="ECO:0000313" key="3">
    <source>
        <dbReference type="Proteomes" id="UP000828443"/>
    </source>
</evidence>
<dbReference type="Gene3D" id="3.40.50.300">
    <property type="entry name" value="P-loop containing nucleotide triphosphate hydrolases"/>
    <property type="match status" value="1"/>
</dbReference>
<dbReference type="InterPro" id="IPR046881">
    <property type="entry name" value="divDNAB"/>
</dbReference>
<keyword evidence="2" id="KW-0347">Helicase</keyword>
<evidence type="ECO:0000313" key="2">
    <source>
        <dbReference type="EMBL" id="QYN79973.1"/>
    </source>
</evidence>
<sequence>MNNLIRLVKLATAMYQAWRLKDDDLMDEILLLSEEVPNSKESLVVQDKKTETKLRKLLGWLREQPDDSNIITSLLAPKITEIVLLSPELEKLLDVAFDDKIEVEDARQLIFQIVKELRDVDAKGKFSAQFKHMVRPFLFEGEDDLTKDDWIKIGELVSQKITDLNESNFDKAVVEATGSDNPETLKEVINQLKIETSPEGIIKTGLAGLNEALAPDYGIRRGLMYMIEALTNRGKSFGLGHLLASVPLYNKPLLRNKTKIPTVLLMSAEDSLGLIFKRMYELFVTAKTGTKPDFFAATTEEVVNTIIETFHENGWAFKFYRVNPSHDNIYEIMQRVRSLELKGHEIIVGAYDYLAMADLQGCSGESRSDKLQNLYNRARNFFTSRGAAFLTPHQLNPDAKKFIREQDDDSEIYFIRDVGGKSMTEGSTKLTNEVDVVIGFHVAKLQNNECWFTYYVGKKRGEGAKESDRFGIYPLHETNGLVHDINFEKKLYRRSLAHRSEAMGGGTDFDDMEAA</sequence>
<proteinExistence type="predicted"/>
<dbReference type="InterPro" id="IPR027417">
    <property type="entry name" value="P-loop_NTPase"/>
</dbReference>
<protein>
    <submittedName>
        <fullName evidence="2">Replicative DNA helicase</fullName>
    </submittedName>
</protein>
<dbReference type="GeneID" id="77953150"/>